<name>A0A9Q1J057_SYNKA</name>
<sequence>MGSDENKATPLYFLAQLHYGYTSPAVFSKTTSSKIQLIPMVPLHDSSKRRAITADLLRLVSRGRLYKKYKTDVSFPSMEPPASSNPASNSVMHTVCDQGEWTLRNFGPQIEPHSAFQYIKEYFSRRSWWLVKSGGAGRWG</sequence>
<comment type="caution">
    <text evidence="1">The sequence shown here is derived from an EMBL/GenBank/DDBJ whole genome shotgun (WGS) entry which is preliminary data.</text>
</comment>
<reference evidence="1" key="1">
    <citation type="journal article" date="2023" name="Science">
        <title>Genome structures resolve the early diversification of teleost fishes.</title>
        <authorList>
            <person name="Parey E."/>
            <person name="Louis A."/>
            <person name="Montfort J."/>
            <person name="Bouchez O."/>
            <person name="Roques C."/>
            <person name="Iampietro C."/>
            <person name="Lluch J."/>
            <person name="Castinel A."/>
            <person name="Donnadieu C."/>
            <person name="Desvignes T."/>
            <person name="Floi Bucao C."/>
            <person name="Jouanno E."/>
            <person name="Wen M."/>
            <person name="Mejri S."/>
            <person name="Dirks R."/>
            <person name="Jansen H."/>
            <person name="Henkel C."/>
            <person name="Chen W.J."/>
            <person name="Zahm M."/>
            <person name="Cabau C."/>
            <person name="Klopp C."/>
            <person name="Thompson A.W."/>
            <person name="Robinson-Rechavi M."/>
            <person name="Braasch I."/>
            <person name="Lecointre G."/>
            <person name="Bobe J."/>
            <person name="Postlethwait J.H."/>
            <person name="Berthelot C."/>
            <person name="Roest Crollius H."/>
            <person name="Guiguen Y."/>
        </authorList>
    </citation>
    <scope>NUCLEOTIDE SEQUENCE</scope>
    <source>
        <strain evidence="1">WJC10195</strain>
    </source>
</reference>
<proteinExistence type="predicted"/>
<gene>
    <name evidence="1" type="ORF">SKAU_G00168730</name>
</gene>
<dbReference type="EMBL" id="JAINUF010000005">
    <property type="protein sequence ID" value="KAJ8360348.1"/>
    <property type="molecule type" value="Genomic_DNA"/>
</dbReference>
<evidence type="ECO:0000313" key="2">
    <source>
        <dbReference type="Proteomes" id="UP001152622"/>
    </source>
</evidence>
<dbReference type="AlphaFoldDB" id="A0A9Q1J057"/>
<protein>
    <submittedName>
        <fullName evidence="1">Uncharacterized protein</fullName>
    </submittedName>
</protein>
<accession>A0A9Q1J057</accession>
<organism evidence="1 2">
    <name type="scientific">Synaphobranchus kaupii</name>
    <name type="common">Kaup's arrowtooth eel</name>
    <dbReference type="NCBI Taxonomy" id="118154"/>
    <lineage>
        <taxon>Eukaryota</taxon>
        <taxon>Metazoa</taxon>
        <taxon>Chordata</taxon>
        <taxon>Craniata</taxon>
        <taxon>Vertebrata</taxon>
        <taxon>Euteleostomi</taxon>
        <taxon>Actinopterygii</taxon>
        <taxon>Neopterygii</taxon>
        <taxon>Teleostei</taxon>
        <taxon>Anguilliformes</taxon>
        <taxon>Synaphobranchidae</taxon>
        <taxon>Synaphobranchus</taxon>
    </lineage>
</organism>
<evidence type="ECO:0000313" key="1">
    <source>
        <dbReference type="EMBL" id="KAJ8360348.1"/>
    </source>
</evidence>
<keyword evidence="2" id="KW-1185">Reference proteome</keyword>
<dbReference type="Proteomes" id="UP001152622">
    <property type="component" value="Chromosome 5"/>
</dbReference>